<evidence type="ECO:0000259" key="2">
    <source>
        <dbReference type="Pfam" id="PF07589"/>
    </source>
</evidence>
<dbReference type="EMBL" id="AMRV01000003">
    <property type="protein sequence ID" value="EMD83494.1"/>
    <property type="molecule type" value="Genomic_DNA"/>
</dbReference>
<name>M2TA78_9SPHN</name>
<dbReference type="InterPro" id="IPR013424">
    <property type="entry name" value="Ice-binding_C"/>
</dbReference>
<dbReference type="Pfam" id="PF07589">
    <property type="entry name" value="PEP-CTERM"/>
    <property type="match status" value="1"/>
</dbReference>
<evidence type="ECO:0000256" key="1">
    <source>
        <dbReference type="SAM" id="SignalP"/>
    </source>
</evidence>
<reference evidence="3 4" key="1">
    <citation type="journal article" date="2013" name="Genome Announc.">
        <title>Draft Genome Sequence of Strain JLT2015T, Belonging to the Family Sphingomonadaceae of the Alphaproteobacteria.</title>
        <authorList>
            <person name="Tang K."/>
            <person name="Liu K."/>
            <person name="Li S."/>
            <person name="Jiao N."/>
        </authorList>
    </citation>
    <scope>NUCLEOTIDE SEQUENCE [LARGE SCALE GENOMIC DNA]</scope>
    <source>
        <strain evidence="3 4">JLT2015</strain>
    </source>
</reference>
<keyword evidence="4" id="KW-1185">Reference proteome</keyword>
<feature type="domain" description="Ice-binding protein C-terminal" evidence="2">
    <location>
        <begin position="170"/>
        <end position="193"/>
    </location>
</feature>
<comment type="caution">
    <text evidence="3">The sequence shown here is derived from an EMBL/GenBank/DDBJ whole genome shotgun (WGS) entry which is preliminary data.</text>
</comment>
<sequence>MRIFAAAATAAALLAGTSASAAVVGYSPNADFSDSPFTIDIGQGVSYTFSNAGPGGFFGTDLPAVSTTGSATVASLGPPFNSEPQPTTYFTDDSRAPFIDGDLLALFEGYDEPATIDAPVDSFIALRFDLADGTRYGFARLAGTTLFDFAYESDVDTGIQAGADPEVAFDVPEPGMIGLLGLGVVGIAAARRRRRTA</sequence>
<accession>M2TA78</accession>
<dbReference type="Proteomes" id="UP000011717">
    <property type="component" value="Unassembled WGS sequence"/>
</dbReference>
<protein>
    <recommendedName>
        <fullName evidence="2">Ice-binding protein C-terminal domain-containing protein</fullName>
    </recommendedName>
</protein>
<keyword evidence="1" id="KW-0732">Signal</keyword>
<evidence type="ECO:0000313" key="4">
    <source>
        <dbReference type="Proteomes" id="UP000011717"/>
    </source>
</evidence>
<dbReference type="NCBIfam" id="TIGR02595">
    <property type="entry name" value="PEP_CTERM"/>
    <property type="match status" value="1"/>
</dbReference>
<organism evidence="3 4">
    <name type="scientific">Pacificimonas flava</name>
    <dbReference type="NCBI Taxonomy" id="1234595"/>
    <lineage>
        <taxon>Bacteria</taxon>
        <taxon>Pseudomonadati</taxon>
        <taxon>Pseudomonadota</taxon>
        <taxon>Alphaproteobacteria</taxon>
        <taxon>Sphingomonadales</taxon>
        <taxon>Sphingosinicellaceae</taxon>
        <taxon>Pacificimonas</taxon>
    </lineage>
</organism>
<feature type="signal peptide" evidence="1">
    <location>
        <begin position="1"/>
        <end position="21"/>
    </location>
</feature>
<feature type="chain" id="PRO_5004025812" description="Ice-binding protein C-terminal domain-containing protein" evidence="1">
    <location>
        <begin position="22"/>
        <end position="197"/>
    </location>
</feature>
<gene>
    <name evidence="3" type="ORF">C725_1395</name>
</gene>
<dbReference type="AlphaFoldDB" id="M2TA78"/>
<evidence type="ECO:0000313" key="3">
    <source>
        <dbReference type="EMBL" id="EMD83494.1"/>
    </source>
</evidence>
<proteinExistence type="predicted"/>